<keyword evidence="10" id="KW-1015">Disulfide bond</keyword>
<name>A0A1S3HCQ2_LINAN</name>
<accession>A0A1S3HCQ2</accession>
<keyword evidence="11" id="KW-0325">Glycoprotein</keyword>
<feature type="compositionally biased region" description="Polar residues" evidence="14">
    <location>
        <begin position="342"/>
        <end position="361"/>
    </location>
</feature>
<dbReference type="EC" id="2.8.2.20" evidence="3 13"/>
<feature type="region of interest" description="Disordered" evidence="14">
    <location>
        <begin position="319"/>
        <end position="361"/>
    </location>
</feature>
<evidence type="ECO:0000256" key="13">
    <source>
        <dbReference type="RuleBase" id="RU365018"/>
    </source>
</evidence>
<comment type="catalytic activity">
    <reaction evidence="12 13">
        <text>L-tyrosyl-[protein] + 3'-phosphoadenylyl sulfate = O-sulfo-L-tyrosine-[protein] + adenosine 3',5'-bisphosphate + H(+)</text>
        <dbReference type="Rhea" id="RHEA:16801"/>
        <dbReference type="Rhea" id="RHEA-COMP:10136"/>
        <dbReference type="Rhea" id="RHEA-COMP:11688"/>
        <dbReference type="ChEBI" id="CHEBI:15378"/>
        <dbReference type="ChEBI" id="CHEBI:46858"/>
        <dbReference type="ChEBI" id="CHEBI:58339"/>
        <dbReference type="ChEBI" id="CHEBI:58343"/>
        <dbReference type="ChEBI" id="CHEBI:65286"/>
        <dbReference type="EC" id="2.8.2.20"/>
    </reaction>
</comment>
<keyword evidence="6" id="KW-0735">Signal-anchor</keyword>
<evidence type="ECO:0000313" key="17">
    <source>
        <dbReference type="RefSeq" id="XP_013383306.1"/>
    </source>
</evidence>
<organism evidence="16 17">
    <name type="scientific">Lingula anatina</name>
    <name type="common">Brachiopod</name>
    <name type="synonym">Lingula unguis</name>
    <dbReference type="NCBI Taxonomy" id="7574"/>
    <lineage>
        <taxon>Eukaryota</taxon>
        <taxon>Metazoa</taxon>
        <taxon>Spiralia</taxon>
        <taxon>Lophotrochozoa</taxon>
        <taxon>Brachiopoda</taxon>
        <taxon>Linguliformea</taxon>
        <taxon>Lingulata</taxon>
        <taxon>Lingulida</taxon>
        <taxon>Linguloidea</taxon>
        <taxon>Lingulidae</taxon>
        <taxon>Lingula</taxon>
    </lineage>
</organism>
<dbReference type="OrthoDB" id="545675at2759"/>
<dbReference type="InterPro" id="IPR027417">
    <property type="entry name" value="P-loop_NTPase"/>
</dbReference>
<evidence type="ECO:0000256" key="4">
    <source>
        <dbReference type="ARBA" id="ARBA00022679"/>
    </source>
</evidence>
<evidence type="ECO:0000256" key="2">
    <source>
        <dbReference type="ARBA" id="ARBA00009988"/>
    </source>
</evidence>
<protein>
    <recommendedName>
        <fullName evidence="3 13">Protein-tyrosine sulfotransferase</fullName>
        <ecNumber evidence="3 13">2.8.2.20</ecNumber>
    </recommendedName>
</protein>
<dbReference type="GeneID" id="106153755"/>
<dbReference type="Gene3D" id="3.40.50.300">
    <property type="entry name" value="P-loop containing nucleotide triphosphate hydrolases"/>
    <property type="match status" value="1"/>
</dbReference>
<comment type="function">
    <text evidence="13">Catalyzes the O-sulfation of tyrosine residues within acidic motifs of polypeptides, using 3'-phosphoadenylyl sulfate (PAPS) as cosubstrate.</text>
</comment>
<gene>
    <name evidence="17" type="primary">LOC106153755</name>
</gene>
<dbReference type="InterPro" id="IPR026634">
    <property type="entry name" value="TPST-like"/>
</dbReference>
<dbReference type="OMA" id="RWMELNM"/>
<keyword evidence="16" id="KW-1185">Reference proteome</keyword>
<evidence type="ECO:0000256" key="12">
    <source>
        <dbReference type="ARBA" id="ARBA00048460"/>
    </source>
</evidence>
<evidence type="ECO:0000256" key="11">
    <source>
        <dbReference type="ARBA" id="ARBA00023180"/>
    </source>
</evidence>
<evidence type="ECO:0000256" key="5">
    <source>
        <dbReference type="ARBA" id="ARBA00022692"/>
    </source>
</evidence>
<reference evidence="17" key="1">
    <citation type="submission" date="2025-08" db="UniProtKB">
        <authorList>
            <consortium name="RefSeq"/>
        </authorList>
    </citation>
    <scope>IDENTIFICATION</scope>
    <source>
        <tissue evidence="17">Gonads</tissue>
    </source>
</reference>
<evidence type="ECO:0000256" key="6">
    <source>
        <dbReference type="ARBA" id="ARBA00022968"/>
    </source>
</evidence>
<dbReference type="KEGG" id="lak:106153755"/>
<keyword evidence="5 15" id="KW-0812">Transmembrane</keyword>
<dbReference type="GO" id="GO:0008476">
    <property type="term" value="F:protein-tyrosine sulfotransferase activity"/>
    <property type="evidence" value="ECO:0007669"/>
    <property type="project" value="UniProtKB-EC"/>
</dbReference>
<dbReference type="PANTHER" id="PTHR12788:SF10">
    <property type="entry name" value="PROTEIN-TYROSINE SULFOTRANSFERASE"/>
    <property type="match status" value="1"/>
</dbReference>
<evidence type="ECO:0000256" key="1">
    <source>
        <dbReference type="ARBA" id="ARBA00004323"/>
    </source>
</evidence>
<dbReference type="PANTHER" id="PTHR12788">
    <property type="entry name" value="PROTEIN-TYROSINE SULFOTRANSFERASE 2"/>
    <property type="match status" value="1"/>
</dbReference>
<dbReference type="RefSeq" id="XP_013383306.1">
    <property type="nucleotide sequence ID" value="XM_013527852.1"/>
</dbReference>
<keyword evidence="8" id="KW-0333">Golgi apparatus</keyword>
<evidence type="ECO:0000256" key="3">
    <source>
        <dbReference type="ARBA" id="ARBA00013262"/>
    </source>
</evidence>
<comment type="similarity">
    <text evidence="2 13">Belongs to the protein sulfotransferase family.</text>
</comment>
<dbReference type="GO" id="GO:0000139">
    <property type="term" value="C:Golgi membrane"/>
    <property type="evidence" value="ECO:0007669"/>
    <property type="project" value="UniProtKB-SubCell"/>
</dbReference>
<evidence type="ECO:0000313" key="16">
    <source>
        <dbReference type="Proteomes" id="UP000085678"/>
    </source>
</evidence>
<dbReference type="Pfam" id="PF13469">
    <property type="entry name" value="Sulfotransfer_3"/>
    <property type="match status" value="1"/>
</dbReference>
<sequence length="361" mass="41051">MAYRFGRKMNTQCMLYTLIALIILWIFYIGLLPCYPVDDGIKFVPNAQYMYLADNTSIQYDRNLPLVFVGGFPRSGTTLMRAILDAHPEVRCGEETRIIPRLLGMQNNWKRSPIEAKRLLNAGITEDVIDSAMAAFILEVIVKHGEPAKRLCNKDPFALKSMMYLAKLFPQGKFIFMIRDGRAVVHSIMSRQVSISGFNLSDPKSCLEKWSKAVETMHSQCIHIGPSKCLPVYYEELVLHPRTSLKGITRFLNLPWNDALLHHEEYVGKPGGISLSKVEKSTDQVVRPVNVDALTKWVGKFPKEVIDSMNQLAPMLNQLGYDPRANPPNYGKPDDEVILKTKQAQNQEEGKYRQNSQKSMR</sequence>
<keyword evidence="9 15" id="KW-0472">Membrane</keyword>
<evidence type="ECO:0000256" key="15">
    <source>
        <dbReference type="SAM" id="Phobius"/>
    </source>
</evidence>
<dbReference type="Proteomes" id="UP000085678">
    <property type="component" value="Unplaced"/>
</dbReference>
<comment type="subcellular location">
    <subcellularLocation>
        <location evidence="1">Golgi apparatus membrane</location>
        <topology evidence="1">Single-pass type II membrane protein</topology>
    </subcellularLocation>
</comment>
<dbReference type="STRING" id="7574.A0A1S3HCQ2"/>
<proteinExistence type="inferred from homology"/>
<feature type="transmembrane region" description="Helical" evidence="15">
    <location>
        <begin position="12"/>
        <end position="31"/>
    </location>
</feature>
<evidence type="ECO:0000256" key="8">
    <source>
        <dbReference type="ARBA" id="ARBA00023034"/>
    </source>
</evidence>
<dbReference type="InParanoid" id="A0A1S3HCQ2"/>
<evidence type="ECO:0000256" key="10">
    <source>
        <dbReference type="ARBA" id="ARBA00023157"/>
    </source>
</evidence>
<keyword evidence="4 13" id="KW-0808">Transferase</keyword>
<evidence type="ECO:0000256" key="7">
    <source>
        <dbReference type="ARBA" id="ARBA00022989"/>
    </source>
</evidence>
<dbReference type="AlphaFoldDB" id="A0A1S3HCQ2"/>
<dbReference type="FunCoup" id="A0A1S3HCQ2">
    <property type="interactions" value="298"/>
</dbReference>
<keyword evidence="7 15" id="KW-1133">Transmembrane helix</keyword>
<dbReference type="SUPFAM" id="SSF52540">
    <property type="entry name" value="P-loop containing nucleoside triphosphate hydrolases"/>
    <property type="match status" value="1"/>
</dbReference>
<evidence type="ECO:0000256" key="14">
    <source>
        <dbReference type="SAM" id="MobiDB-lite"/>
    </source>
</evidence>
<dbReference type="FunFam" id="3.40.50.300:FF:000290">
    <property type="entry name" value="Protein-tyrosine sulfotransferase"/>
    <property type="match status" value="1"/>
</dbReference>
<evidence type="ECO:0000256" key="9">
    <source>
        <dbReference type="ARBA" id="ARBA00023136"/>
    </source>
</evidence>